<keyword evidence="1" id="KW-1133">Transmembrane helix</keyword>
<evidence type="ECO:0000313" key="2">
    <source>
        <dbReference type="EMBL" id="SEN61774.1"/>
    </source>
</evidence>
<dbReference type="OrthoDB" id="7691751at2"/>
<protein>
    <submittedName>
        <fullName evidence="2">Uncharacterized protein</fullName>
    </submittedName>
</protein>
<dbReference type="Proteomes" id="UP000198761">
    <property type="component" value="Unassembled WGS sequence"/>
</dbReference>
<sequence length="123" mass="13310">MGAITIQQMADRVAGLMEERLRVRGTGLADKLKRGGGKLPRKVRAAAQALAEAAHMSQNPKLLLQIDESRVAEAYDVCLRYLGPLGSGSRRLLLVQSTLARIAFALIVVAGGAFLVMRWRGLI</sequence>
<evidence type="ECO:0000256" key="1">
    <source>
        <dbReference type="SAM" id="Phobius"/>
    </source>
</evidence>
<accession>A0A1H8I0J2</accession>
<feature type="transmembrane region" description="Helical" evidence="1">
    <location>
        <begin position="99"/>
        <end position="119"/>
    </location>
</feature>
<dbReference type="AlphaFoldDB" id="A0A1H8I0J2"/>
<keyword evidence="1" id="KW-0812">Transmembrane</keyword>
<dbReference type="STRING" id="933059.SAMN04488103_10689"/>
<keyword evidence="3" id="KW-1185">Reference proteome</keyword>
<reference evidence="2 3" key="1">
    <citation type="submission" date="2016-10" db="EMBL/GenBank/DDBJ databases">
        <authorList>
            <person name="de Groot N.N."/>
        </authorList>
    </citation>
    <scope>NUCLEOTIDE SEQUENCE [LARGE SCALE GENOMIC DNA]</scope>
    <source>
        <strain evidence="2 3">DSM 3857</strain>
    </source>
</reference>
<dbReference type="EMBL" id="FOCE01000006">
    <property type="protein sequence ID" value="SEN61774.1"/>
    <property type="molecule type" value="Genomic_DNA"/>
</dbReference>
<name>A0A1H8I0J2_9RHOB</name>
<evidence type="ECO:0000313" key="3">
    <source>
        <dbReference type="Proteomes" id="UP000198761"/>
    </source>
</evidence>
<keyword evidence="1" id="KW-0472">Membrane</keyword>
<organism evidence="2 3">
    <name type="scientific">Gemmobacter aquatilis</name>
    <dbReference type="NCBI Taxonomy" id="933059"/>
    <lineage>
        <taxon>Bacteria</taxon>
        <taxon>Pseudomonadati</taxon>
        <taxon>Pseudomonadota</taxon>
        <taxon>Alphaproteobacteria</taxon>
        <taxon>Rhodobacterales</taxon>
        <taxon>Paracoccaceae</taxon>
        <taxon>Gemmobacter</taxon>
    </lineage>
</organism>
<gene>
    <name evidence="2" type="ORF">SAMN04488103_10689</name>
</gene>
<proteinExistence type="predicted"/>